<evidence type="ECO:0000313" key="2">
    <source>
        <dbReference type="Proteomes" id="UP000321250"/>
    </source>
</evidence>
<accession>A0A5C6U5C7</accession>
<dbReference type="EMBL" id="VOQR01000002">
    <property type="protein sequence ID" value="TXC68054.1"/>
    <property type="molecule type" value="Genomic_DNA"/>
</dbReference>
<organism evidence="1 2">
    <name type="scientific">Sphingomonas ginsenosidivorax</name>
    <dbReference type="NCBI Taxonomy" id="862135"/>
    <lineage>
        <taxon>Bacteria</taxon>
        <taxon>Pseudomonadati</taxon>
        <taxon>Pseudomonadota</taxon>
        <taxon>Alphaproteobacteria</taxon>
        <taxon>Sphingomonadales</taxon>
        <taxon>Sphingomonadaceae</taxon>
        <taxon>Sphingomonas</taxon>
    </lineage>
</organism>
<dbReference type="OrthoDB" id="1265701at2"/>
<gene>
    <name evidence="1" type="ORF">FSB78_18375</name>
</gene>
<evidence type="ECO:0000313" key="1">
    <source>
        <dbReference type="EMBL" id="TXC68054.1"/>
    </source>
</evidence>
<proteinExistence type="predicted"/>
<protein>
    <submittedName>
        <fullName evidence="1">Uncharacterized protein</fullName>
    </submittedName>
</protein>
<dbReference type="AlphaFoldDB" id="A0A5C6U5C7"/>
<dbReference type="Proteomes" id="UP000321250">
    <property type="component" value="Unassembled WGS sequence"/>
</dbReference>
<comment type="caution">
    <text evidence="1">The sequence shown here is derived from an EMBL/GenBank/DDBJ whole genome shotgun (WGS) entry which is preliminary data.</text>
</comment>
<reference evidence="1 2" key="1">
    <citation type="journal article" date="2013" name="Antonie Van Leeuwenhoek">
        <title>Sphingomonas ginsenosidivorax sp. nov., with the ability to transform ginsenosides.</title>
        <authorList>
            <person name="Jin X.F."/>
            <person name="Kim J.K."/>
            <person name="Liu Q.M."/>
            <person name="Kang M.S."/>
            <person name="He D."/>
            <person name="Jin F.X."/>
            <person name="Kim S.C."/>
            <person name="Im W.T."/>
        </authorList>
    </citation>
    <scope>NUCLEOTIDE SEQUENCE [LARGE SCALE GENOMIC DNA]</scope>
    <source>
        <strain evidence="1 2">KHI67</strain>
    </source>
</reference>
<sequence length="225" mass="25232">MDDDADDDGKGGYYVIPEEAMQYLPEEWRLALQARAEEGRRVLALADNELKQLSRLSLSYYHVVVLRHVGDRLAEYRFKADMEALLELDMLTTAFLATYARLYTGGAGSGFARNALPEPLRAAHDEIIDLRNKRYAHVEEHHSVNDEMGIVEEEDGRFVITLGTRLGVYIGGSNDWPKLVDALDEIFAERGAKIIARLQARTGREWTIAQGSPPDGLNEGGRGER</sequence>
<name>A0A5C6U5C7_9SPHN</name>
<keyword evidence="2" id="KW-1185">Reference proteome</keyword>